<accession>A0A1G6KMP5</accession>
<sequence length="217" mass="24621">MPEAILIGPLVIQATVIITVVSLGLGVGFFWFTSPFETHLKKRHLNYLVDLIITFIIAMIISKMILHIELVFTDPIAVLAYPSDSRAFYMATAVLFIFIYRHIKQGNYNGGEFLNTSVRFILSAHFFSLFGSLILTTQYVSIVQLSIHLLLLMAIVIWPKVFDHHFMAVIVIVWGLGQAFASLFDTMVLFGFYVSSIYYVLIGLIGLVYIYVVKRKL</sequence>
<keyword evidence="1" id="KW-0812">Transmembrane</keyword>
<dbReference type="AlphaFoldDB" id="A0A1G6KMP5"/>
<dbReference type="OrthoDB" id="2440835at2"/>
<dbReference type="Proteomes" id="UP000242949">
    <property type="component" value="Unassembled WGS sequence"/>
</dbReference>
<feature type="transmembrane region" description="Helical" evidence="1">
    <location>
        <begin position="45"/>
        <end position="66"/>
    </location>
</feature>
<keyword evidence="3" id="KW-1185">Reference proteome</keyword>
<gene>
    <name evidence="2" type="ORF">SAMN05421734_106139</name>
</gene>
<evidence type="ECO:0000313" key="3">
    <source>
        <dbReference type="Proteomes" id="UP000242949"/>
    </source>
</evidence>
<feature type="transmembrane region" description="Helical" evidence="1">
    <location>
        <begin position="166"/>
        <end position="184"/>
    </location>
</feature>
<keyword evidence="1" id="KW-1133">Transmembrane helix</keyword>
<name>A0A1G6KMP5_9BACI</name>
<protein>
    <submittedName>
        <fullName evidence="2">Uncharacterized protein</fullName>
    </submittedName>
</protein>
<dbReference type="STRING" id="1612202.SAMN05421734_106139"/>
<evidence type="ECO:0000256" key="1">
    <source>
        <dbReference type="SAM" id="Phobius"/>
    </source>
</evidence>
<dbReference type="EMBL" id="FMYI01000006">
    <property type="protein sequence ID" value="SDC32098.1"/>
    <property type="molecule type" value="Genomic_DNA"/>
</dbReference>
<organism evidence="2 3">
    <name type="scientific">Pelagirhabdus alkalitolerans</name>
    <dbReference type="NCBI Taxonomy" id="1612202"/>
    <lineage>
        <taxon>Bacteria</taxon>
        <taxon>Bacillati</taxon>
        <taxon>Bacillota</taxon>
        <taxon>Bacilli</taxon>
        <taxon>Bacillales</taxon>
        <taxon>Bacillaceae</taxon>
        <taxon>Pelagirhabdus</taxon>
    </lineage>
</organism>
<feature type="transmembrane region" description="Helical" evidence="1">
    <location>
        <begin position="115"/>
        <end position="135"/>
    </location>
</feature>
<evidence type="ECO:0000313" key="2">
    <source>
        <dbReference type="EMBL" id="SDC32098.1"/>
    </source>
</evidence>
<dbReference type="RefSeq" id="WP_090796028.1">
    <property type="nucleotide sequence ID" value="NZ_FMYI01000006.1"/>
</dbReference>
<reference evidence="3" key="1">
    <citation type="submission" date="2016-09" db="EMBL/GenBank/DDBJ databases">
        <authorList>
            <person name="Varghese N."/>
            <person name="Submissions S."/>
        </authorList>
    </citation>
    <scope>NUCLEOTIDE SEQUENCE [LARGE SCALE GENOMIC DNA]</scope>
    <source>
        <strain evidence="3">S5</strain>
    </source>
</reference>
<keyword evidence="1" id="KW-0472">Membrane</keyword>
<feature type="transmembrane region" description="Helical" evidence="1">
    <location>
        <begin position="86"/>
        <end position="103"/>
    </location>
</feature>
<feature type="transmembrane region" description="Helical" evidence="1">
    <location>
        <begin position="6"/>
        <end position="33"/>
    </location>
</feature>
<proteinExistence type="predicted"/>
<feature type="transmembrane region" description="Helical" evidence="1">
    <location>
        <begin position="190"/>
        <end position="212"/>
    </location>
</feature>